<proteinExistence type="predicted"/>
<accession>A0ABQ7FMS3</accession>
<protein>
    <recommendedName>
        <fullName evidence="2">Trypsin-co-occurring domain-containing protein</fullName>
    </recommendedName>
</protein>
<name>A0ABQ7FMS3_9ACTN</name>
<dbReference type="InterPro" id="IPR045794">
    <property type="entry name" value="Trypco1"/>
</dbReference>
<evidence type="ECO:0000259" key="2">
    <source>
        <dbReference type="Pfam" id="PF19493"/>
    </source>
</evidence>
<feature type="region of interest" description="Disordered" evidence="1">
    <location>
        <begin position="109"/>
        <end position="180"/>
    </location>
</feature>
<dbReference type="Pfam" id="PF19493">
    <property type="entry name" value="Trypco1"/>
    <property type="match status" value="1"/>
</dbReference>
<keyword evidence="4" id="KW-1185">Reference proteome</keyword>
<evidence type="ECO:0000256" key="1">
    <source>
        <dbReference type="SAM" id="MobiDB-lite"/>
    </source>
</evidence>
<dbReference type="NCBIfam" id="NF041216">
    <property type="entry name" value="CU044_2847_fam"/>
    <property type="match status" value="1"/>
</dbReference>
<feature type="compositionally biased region" description="Low complexity" evidence="1">
    <location>
        <begin position="157"/>
        <end position="180"/>
    </location>
</feature>
<evidence type="ECO:0000313" key="3">
    <source>
        <dbReference type="EMBL" id="KAF4410232.1"/>
    </source>
</evidence>
<sequence length="180" mass="17653">MGEAETRVAQIALPDGTEVWARVSDPGELPSASGDGFADTGVADRAAAQLESFHGLVTGVARSLADAARSVRPDEVSVEFGIELTAKSGKVVGLLADGEAKGAIKVTLTWRDGPPAGLDAGPDGRPDATAASPARPAAQGPGRPDAPGQPVLPGQSAALGRQGPGRPAGPADPAPGGSGG</sequence>
<evidence type="ECO:0000313" key="4">
    <source>
        <dbReference type="Proteomes" id="UP000621266"/>
    </source>
</evidence>
<reference evidence="3 4" key="1">
    <citation type="submission" date="2019-10" db="EMBL/GenBank/DDBJ databases">
        <title>Streptomyces tenebrisbrunneis sp.nov., an endogenous actinomycete isolated from of Lycium ruthenicum.</title>
        <authorList>
            <person name="Ma L."/>
        </authorList>
    </citation>
    <scope>NUCLEOTIDE SEQUENCE [LARGE SCALE GENOMIC DNA]</scope>
    <source>
        <strain evidence="3 4">TRM 66187</strain>
    </source>
</reference>
<comment type="caution">
    <text evidence="3">The sequence shown here is derived from an EMBL/GenBank/DDBJ whole genome shotgun (WGS) entry which is preliminary data.</text>
</comment>
<dbReference type="Proteomes" id="UP000621266">
    <property type="component" value="Unassembled WGS sequence"/>
</dbReference>
<organism evidence="3 4">
    <name type="scientific">Streptomyces lycii</name>
    <dbReference type="NCBI Taxonomy" id="2654337"/>
    <lineage>
        <taxon>Bacteria</taxon>
        <taxon>Bacillati</taxon>
        <taxon>Actinomycetota</taxon>
        <taxon>Actinomycetes</taxon>
        <taxon>Kitasatosporales</taxon>
        <taxon>Streptomycetaceae</taxon>
        <taxon>Streptomyces</taxon>
    </lineage>
</organism>
<feature type="domain" description="Trypsin-co-occurring" evidence="2">
    <location>
        <begin position="12"/>
        <end position="111"/>
    </location>
</feature>
<dbReference type="EMBL" id="WHPN01000104">
    <property type="protein sequence ID" value="KAF4410232.1"/>
    <property type="molecule type" value="Genomic_DNA"/>
</dbReference>
<dbReference type="RefSeq" id="WP_098750030.1">
    <property type="nucleotide sequence ID" value="NZ_WHPN01000104.1"/>
</dbReference>
<feature type="compositionally biased region" description="Low complexity" evidence="1">
    <location>
        <begin position="111"/>
        <end position="149"/>
    </location>
</feature>
<gene>
    <name evidence="3" type="ORF">GCU69_04925</name>
</gene>